<reference evidence="1 2" key="1">
    <citation type="submission" date="2020-10" db="EMBL/GenBank/DDBJ databases">
        <authorList>
            <person name="Castelo-Branco R."/>
            <person name="Eusebio N."/>
            <person name="Adriana R."/>
            <person name="Vieira A."/>
            <person name="Brugerolle De Fraissinette N."/>
            <person name="Rezende De Castro R."/>
            <person name="Schneider M.P."/>
            <person name="Vasconcelos V."/>
            <person name="Leao P.N."/>
        </authorList>
    </citation>
    <scope>NUCLEOTIDE SEQUENCE [LARGE SCALE GENOMIC DNA]</scope>
    <source>
        <strain evidence="1 2">LEGE 06123</strain>
    </source>
</reference>
<keyword evidence="2" id="KW-1185">Reference proteome</keyword>
<sequence>MISNFLITLATLFDFTSISNNIQNIEPQSVISHSPSSHNHADNHDQIMEIPSRQAVPTVDLVVHKDTMKGYNLEVKVTNFKFAPERVNTVAVPGEGHGHIYVNNQKLTRLYSSWYYLENLQPGRNEITVSLNANNHMALAHNGKRISDTEVVNVPGVTQSQK</sequence>
<dbReference type="EMBL" id="JADEWN010000012">
    <property type="protein sequence ID" value="MBE9190110.1"/>
    <property type="molecule type" value="Genomic_DNA"/>
</dbReference>
<accession>A0ABR9UP91</accession>
<proteinExistence type="predicted"/>
<evidence type="ECO:0000313" key="1">
    <source>
        <dbReference type="EMBL" id="MBE9190110.1"/>
    </source>
</evidence>
<dbReference type="RefSeq" id="WP_193931321.1">
    <property type="nucleotide sequence ID" value="NZ_CAWPMZ010000022.1"/>
</dbReference>
<gene>
    <name evidence="1" type="ORF">IQ230_06985</name>
</gene>
<protein>
    <submittedName>
        <fullName evidence="1">Uncharacterized protein</fullName>
    </submittedName>
</protein>
<name>A0ABR9UP91_9CHRO</name>
<evidence type="ECO:0000313" key="2">
    <source>
        <dbReference type="Proteomes" id="UP000651156"/>
    </source>
</evidence>
<organism evidence="1 2">
    <name type="scientific">Gloeocapsopsis crepidinum LEGE 06123</name>
    <dbReference type="NCBI Taxonomy" id="588587"/>
    <lineage>
        <taxon>Bacteria</taxon>
        <taxon>Bacillati</taxon>
        <taxon>Cyanobacteriota</taxon>
        <taxon>Cyanophyceae</taxon>
        <taxon>Oscillatoriophycideae</taxon>
        <taxon>Chroococcales</taxon>
        <taxon>Chroococcaceae</taxon>
        <taxon>Gloeocapsopsis</taxon>
    </lineage>
</organism>
<dbReference type="Proteomes" id="UP000651156">
    <property type="component" value="Unassembled WGS sequence"/>
</dbReference>
<comment type="caution">
    <text evidence="1">The sequence shown here is derived from an EMBL/GenBank/DDBJ whole genome shotgun (WGS) entry which is preliminary data.</text>
</comment>